<organism evidence="12 13">
    <name type="scientific">Parapedobacter pyrenivorans</name>
    <dbReference type="NCBI Taxonomy" id="1305674"/>
    <lineage>
        <taxon>Bacteria</taxon>
        <taxon>Pseudomonadati</taxon>
        <taxon>Bacteroidota</taxon>
        <taxon>Sphingobacteriia</taxon>
        <taxon>Sphingobacteriales</taxon>
        <taxon>Sphingobacteriaceae</taxon>
        <taxon>Parapedobacter</taxon>
    </lineage>
</organism>
<dbReference type="GO" id="GO:0005886">
    <property type="term" value="C:plasma membrane"/>
    <property type="evidence" value="ECO:0007669"/>
    <property type="project" value="UniProtKB-SubCell"/>
</dbReference>
<accession>A0A917MBG9</accession>
<evidence type="ECO:0000256" key="5">
    <source>
        <dbReference type="ARBA" id="ARBA00022692"/>
    </source>
</evidence>
<dbReference type="InterPro" id="IPR038377">
    <property type="entry name" value="Na/Glc_symporter_sf"/>
</dbReference>
<dbReference type="AlphaFoldDB" id="A0A917MBG9"/>
<dbReference type="PROSITE" id="PS50283">
    <property type="entry name" value="NA_SOLUT_SYMP_3"/>
    <property type="match status" value="1"/>
</dbReference>
<evidence type="ECO:0000313" key="13">
    <source>
        <dbReference type="Proteomes" id="UP000660862"/>
    </source>
</evidence>
<feature type="transmembrane region" description="Helical" evidence="11">
    <location>
        <begin position="761"/>
        <end position="782"/>
    </location>
</feature>
<evidence type="ECO:0000256" key="11">
    <source>
        <dbReference type="SAM" id="Phobius"/>
    </source>
</evidence>
<evidence type="ECO:0000256" key="1">
    <source>
        <dbReference type="ARBA" id="ARBA00004651"/>
    </source>
</evidence>
<feature type="transmembrane region" description="Helical" evidence="11">
    <location>
        <begin position="629"/>
        <end position="654"/>
    </location>
</feature>
<dbReference type="InterPro" id="IPR056734">
    <property type="entry name" value="NANM"/>
</dbReference>
<evidence type="ECO:0000256" key="3">
    <source>
        <dbReference type="ARBA" id="ARBA00022448"/>
    </source>
</evidence>
<dbReference type="CDD" id="cd11495">
    <property type="entry name" value="SLC5sbd_NIS-like_u3"/>
    <property type="match status" value="1"/>
</dbReference>
<keyword evidence="3" id="KW-0813">Transport</keyword>
<evidence type="ECO:0000256" key="9">
    <source>
        <dbReference type="ARBA" id="ARBA00023136"/>
    </source>
</evidence>
<comment type="subcellular location">
    <subcellularLocation>
        <location evidence="1">Cell membrane</location>
        <topology evidence="1">Multi-pass membrane protein</topology>
    </subcellularLocation>
</comment>
<feature type="transmembrane region" description="Helical" evidence="11">
    <location>
        <begin position="789"/>
        <end position="807"/>
    </location>
</feature>
<feature type="transmembrane region" description="Helical" evidence="11">
    <location>
        <begin position="730"/>
        <end position="749"/>
    </location>
</feature>
<comment type="similarity">
    <text evidence="2">Belongs to the sodium:solute symporter (SSF) (TC 2.A.21) family.</text>
</comment>
<reference evidence="12" key="2">
    <citation type="submission" date="2020-09" db="EMBL/GenBank/DDBJ databases">
        <authorList>
            <person name="Sun Q."/>
            <person name="Zhou Y."/>
        </authorList>
    </citation>
    <scope>NUCLEOTIDE SEQUENCE</scope>
    <source>
        <strain evidence="12">CGMCC 1.12195</strain>
    </source>
</reference>
<keyword evidence="8" id="KW-0406">Ion transport</keyword>
<protein>
    <submittedName>
        <fullName evidence="12">Sodium:solute symporter</fullName>
    </submittedName>
</protein>
<feature type="transmembrane region" description="Helical" evidence="11">
    <location>
        <begin position="403"/>
        <end position="423"/>
    </location>
</feature>
<feature type="transmembrane region" description="Helical" evidence="11">
    <location>
        <begin position="476"/>
        <end position="498"/>
    </location>
</feature>
<dbReference type="GO" id="GO:0006814">
    <property type="term" value="P:sodium ion transport"/>
    <property type="evidence" value="ECO:0007669"/>
    <property type="project" value="UniProtKB-KW"/>
</dbReference>
<dbReference type="GO" id="GO:0015293">
    <property type="term" value="F:symporter activity"/>
    <property type="evidence" value="ECO:0007669"/>
    <property type="project" value="TreeGrafter"/>
</dbReference>
<comment type="caution">
    <text evidence="12">The sequence shown here is derived from an EMBL/GenBank/DDBJ whole genome shotgun (WGS) entry which is preliminary data.</text>
</comment>
<dbReference type="Pfam" id="PF24996">
    <property type="entry name" value="NANM"/>
    <property type="match status" value="1"/>
</dbReference>
<dbReference type="PANTHER" id="PTHR42985">
    <property type="entry name" value="SODIUM-COUPLED MONOCARBOXYLATE TRANSPORTER"/>
    <property type="match status" value="1"/>
</dbReference>
<dbReference type="Pfam" id="PF00474">
    <property type="entry name" value="SSF"/>
    <property type="match status" value="1"/>
</dbReference>
<name>A0A917MBG9_9SPHI</name>
<feature type="transmembrane region" description="Helical" evidence="11">
    <location>
        <begin position="510"/>
        <end position="531"/>
    </location>
</feature>
<feature type="transmembrane region" description="Helical" evidence="11">
    <location>
        <begin position="360"/>
        <end position="383"/>
    </location>
</feature>
<evidence type="ECO:0000256" key="8">
    <source>
        <dbReference type="ARBA" id="ARBA00023065"/>
    </source>
</evidence>
<keyword evidence="6 11" id="KW-1133">Transmembrane helix</keyword>
<evidence type="ECO:0000256" key="2">
    <source>
        <dbReference type="ARBA" id="ARBA00006434"/>
    </source>
</evidence>
<dbReference type="SUPFAM" id="SSF117281">
    <property type="entry name" value="Kelch motif"/>
    <property type="match status" value="1"/>
</dbReference>
<dbReference type="InterPro" id="IPR001734">
    <property type="entry name" value="Na/solute_symporter"/>
</dbReference>
<reference evidence="12" key="1">
    <citation type="journal article" date="2014" name="Int. J. Syst. Evol. Microbiol.">
        <title>Complete genome sequence of Corynebacterium casei LMG S-19264T (=DSM 44701T), isolated from a smear-ripened cheese.</title>
        <authorList>
            <consortium name="US DOE Joint Genome Institute (JGI-PGF)"/>
            <person name="Walter F."/>
            <person name="Albersmeier A."/>
            <person name="Kalinowski J."/>
            <person name="Ruckert C."/>
        </authorList>
    </citation>
    <scope>NUCLEOTIDE SEQUENCE</scope>
    <source>
        <strain evidence="12">CGMCC 1.12195</strain>
    </source>
</reference>
<evidence type="ECO:0000256" key="7">
    <source>
        <dbReference type="ARBA" id="ARBA00023053"/>
    </source>
</evidence>
<keyword evidence="9 11" id="KW-0472">Membrane</keyword>
<evidence type="ECO:0000256" key="10">
    <source>
        <dbReference type="ARBA" id="ARBA00023201"/>
    </source>
</evidence>
<dbReference type="NCBIfam" id="TIGR00813">
    <property type="entry name" value="sss"/>
    <property type="match status" value="1"/>
</dbReference>
<evidence type="ECO:0000313" key="12">
    <source>
        <dbReference type="EMBL" id="GGG87199.1"/>
    </source>
</evidence>
<keyword evidence="4" id="KW-1003">Cell membrane</keyword>
<dbReference type="InterPro" id="IPR051163">
    <property type="entry name" value="Sodium:Solute_Symporter_SSF"/>
</dbReference>
<dbReference type="Gene3D" id="1.20.1730.10">
    <property type="entry name" value="Sodium/glucose cotransporter"/>
    <property type="match status" value="1"/>
</dbReference>
<keyword evidence="7" id="KW-0915">Sodium</keyword>
<proteinExistence type="inferred from homology"/>
<evidence type="ECO:0000256" key="4">
    <source>
        <dbReference type="ARBA" id="ARBA00022475"/>
    </source>
</evidence>
<dbReference type="EMBL" id="BMER01000001">
    <property type="protein sequence ID" value="GGG87199.1"/>
    <property type="molecule type" value="Genomic_DNA"/>
</dbReference>
<evidence type="ECO:0000256" key="6">
    <source>
        <dbReference type="ARBA" id="ARBA00022989"/>
    </source>
</evidence>
<gene>
    <name evidence="12" type="ORF">GCM10007415_21110</name>
</gene>
<keyword evidence="5 11" id="KW-0812">Transmembrane</keyword>
<feature type="transmembrane region" description="Helical" evidence="11">
    <location>
        <begin position="589"/>
        <end position="608"/>
    </location>
</feature>
<dbReference type="PANTHER" id="PTHR42985:SF40">
    <property type="entry name" value="LD47995P-RELATED"/>
    <property type="match status" value="1"/>
</dbReference>
<feature type="transmembrane region" description="Helical" evidence="11">
    <location>
        <begin position="435"/>
        <end position="455"/>
    </location>
</feature>
<dbReference type="InterPro" id="IPR015915">
    <property type="entry name" value="Kelch-typ_b-propeller"/>
</dbReference>
<dbReference type="Proteomes" id="UP000660862">
    <property type="component" value="Unassembled WGS sequence"/>
</dbReference>
<feature type="transmembrane region" description="Helical" evidence="11">
    <location>
        <begin position="543"/>
        <end position="569"/>
    </location>
</feature>
<keyword evidence="13" id="KW-1185">Reference proteome</keyword>
<dbReference type="Gene3D" id="2.120.10.80">
    <property type="entry name" value="Kelch-type beta propeller"/>
    <property type="match status" value="2"/>
</dbReference>
<sequence>MVTGLQVSRAAHDHPQYLQWQQLPALPDKVGFAGSFAGVSNGALLVGGGANFPAGQTPWNGGAKRWYADLFALEQPDGEWKRVGQLPRNLGYGVSASWRDGMVCVGGSNAEGHSAVAFIVRYQQGQIAIEELPSLPEPLANTSGALVGDVLYIAGGIPAPDAKSASNGCWSIDLAESPDNRHWRQEAPIPGPGRMLSVAGVQNGAFYVFSGVALEDGQRSYLTDAYRLDGLEWTRLSDLPAPVAAAPTPAYAAGQATLLVFGGDDGTLAPGAATLQSRHPGFSDQVWSYNVVTDVWAARESMPVDKKPDAIENPNGSTWPVVTTTSANWNGYFVIPGGEVRPATRTPRVLAMQPVQQKGVFLALDWLVVIAYFLLTIAISVVVSRKMSGTTSEFFLGGSKIPWWAAGLSIFGTTLSALTFIAVPAKAYATNWTYLVNNLMIVVVAPFIVYLYLPYFRKLKIVSVYEYLEIRFSRSVKLLASAVFLVFQISRLGVVIYLPALVVSSLMGVDLVYCIAITSLVTTVYCFLGGIEAVVWTDVMQVIVLLGGAMAALFYVAFSLDGGFIQLFSEASEGHKLVLADLGNSIAEPVLWVMIVGGFFGQLVTYSSDQVVVQRYLTTATEQKARKSIYTNALLTIPASIIFFGVGSALWVYFRHNPGAIDPHGRIDDVFPWFIAHELPSGVSGLVIAGVFAATMSTISSSMNSMATVITTDFYKILKPGGQDKEQFRFARWTTVALGIIGCVVSIYIASLNNTSIWDQYIAIIGLLGGCLGGIFMAGILTKHIHARAVLSGFIASVTLLFFIKQVTSIHLLLYAAVGVLGCFALSWLASLIIPDKAKYK</sequence>
<feature type="transmembrane region" description="Helical" evidence="11">
    <location>
        <begin position="813"/>
        <end position="834"/>
    </location>
</feature>
<feature type="transmembrane region" description="Helical" evidence="11">
    <location>
        <begin position="674"/>
        <end position="696"/>
    </location>
</feature>
<keyword evidence="10" id="KW-0739">Sodium transport</keyword>